<dbReference type="SUPFAM" id="SSF46894">
    <property type="entry name" value="C-terminal effector domain of the bipartite response regulators"/>
    <property type="match status" value="1"/>
</dbReference>
<feature type="DNA-binding region" description="OmpR/PhoB-type" evidence="7">
    <location>
        <begin position="136"/>
        <end position="233"/>
    </location>
</feature>
<dbReference type="InterPro" id="IPR016032">
    <property type="entry name" value="Sig_transdc_resp-reg_C-effctor"/>
</dbReference>
<dbReference type="Gene3D" id="3.40.50.2300">
    <property type="match status" value="1"/>
</dbReference>
<dbReference type="Proteomes" id="UP000612362">
    <property type="component" value="Unassembled WGS sequence"/>
</dbReference>
<organism evidence="10 11">
    <name type="scientific">Ktedonospora formicarum</name>
    <dbReference type="NCBI Taxonomy" id="2778364"/>
    <lineage>
        <taxon>Bacteria</taxon>
        <taxon>Bacillati</taxon>
        <taxon>Chloroflexota</taxon>
        <taxon>Ktedonobacteria</taxon>
        <taxon>Ktedonobacterales</taxon>
        <taxon>Ktedonobacteraceae</taxon>
        <taxon>Ktedonospora</taxon>
    </lineage>
</organism>
<feature type="domain" description="OmpR/PhoB-type" evidence="9">
    <location>
        <begin position="136"/>
        <end position="233"/>
    </location>
</feature>
<dbReference type="CDD" id="cd00383">
    <property type="entry name" value="trans_reg_C"/>
    <property type="match status" value="1"/>
</dbReference>
<dbReference type="PROSITE" id="PS50110">
    <property type="entry name" value="RESPONSE_REGULATORY"/>
    <property type="match status" value="1"/>
</dbReference>
<dbReference type="FunFam" id="1.10.10.10:FF:000018">
    <property type="entry name" value="DNA-binding response regulator ResD"/>
    <property type="match status" value="1"/>
</dbReference>
<dbReference type="InterPro" id="IPR036388">
    <property type="entry name" value="WH-like_DNA-bd_sf"/>
</dbReference>
<proteinExistence type="predicted"/>
<dbReference type="InterPro" id="IPR039420">
    <property type="entry name" value="WalR-like"/>
</dbReference>
<feature type="modified residue" description="4-aspartylphosphate" evidence="6">
    <location>
        <position position="53"/>
    </location>
</feature>
<dbReference type="RefSeq" id="WP_220194064.1">
    <property type="nucleotide sequence ID" value="NZ_BNJF01000001.1"/>
</dbReference>
<keyword evidence="4 7" id="KW-0238">DNA-binding</keyword>
<evidence type="ECO:0000259" key="8">
    <source>
        <dbReference type="PROSITE" id="PS50110"/>
    </source>
</evidence>
<evidence type="ECO:0000256" key="2">
    <source>
        <dbReference type="ARBA" id="ARBA00023012"/>
    </source>
</evidence>
<dbReference type="GO" id="GO:0032993">
    <property type="term" value="C:protein-DNA complex"/>
    <property type="evidence" value="ECO:0007669"/>
    <property type="project" value="TreeGrafter"/>
</dbReference>
<dbReference type="Pfam" id="PF00486">
    <property type="entry name" value="Trans_reg_C"/>
    <property type="match status" value="1"/>
</dbReference>
<evidence type="ECO:0000256" key="7">
    <source>
        <dbReference type="PROSITE-ProRule" id="PRU01091"/>
    </source>
</evidence>
<keyword evidence="11" id="KW-1185">Reference proteome</keyword>
<evidence type="ECO:0000259" key="9">
    <source>
        <dbReference type="PROSITE" id="PS51755"/>
    </source>
</evidence>
<evidence type="ECO:0000256" key="6">
    <source>
        <dbReference type="PROSITE-ProRule" id="PRU00169"/>
    </source>
</evidence>
<evidence type="ECO:0000256" key="4">
    <source>
        <dbReference type="ARBA" id="ARBA00023125"/>
    </source>
</evidence>
<dbReference type="GO" id="GO:0000976">
    <property type="term" value="F:transcription cis-regulatory region binding"/>
    <property type="evidence" value="ECO:0007669"/>
    <property type="project" value="TreeGrafter"/>
</dbReference>
<dbReference type="PANTHER" id="PTHR48111">
    <property type="entry name" value="REGULATOR OF RPOS"/>
    <property type="match status" value="1"/>
</dbReference>
<accession>A0A8J3HZ71</accession>
<evidence type="ECO:0000256" key="5">
    <source>
        <dbReference type="ARBA" id="ARBA00023163"/>
    </source>
</evidence>
<keyword evidence="1 6" id="KW-0597">Phosphoprotein</keyword>
<dbReference type="EMBL" id="BNJF01000001">
    <property type="protein sequence ID" value="GHO44686.1"/>
    <property type="molecule type" value="Genomic_DNA"/>
</dbReference>
<dbReference type="SMART" id="SM00862">
    <property type="entry name" value="Trans_reg_C"/>
    <property type="match status" value="1"/>
</dbReference>
<keyword evidence="2" id="KW-0902">Two-component regulatory system</keyword>
<dbReference type="Gene3D" id="6.10.250.690">
    <property type="match status" value="1"/>
</dbReference>
<protein>
    <submittedName>
        <fullName evidence="10">DNA-binding response regulator</fullName>
    </submittedName>
</protein>
<evidence type="ECO:0000256" key="1">
    <source>
        <dbReference type="ARBA" id="ARBA00022553"/>
    </source>
</evidence>
<name>A0A8J3HZ71_9CHLR</name>
<reference evidence="10" key="1">
    <citation type="submission" date="2020-10" db="EMBL/GenBank/DDBJ databases">
        <title>Taxonomic study of unclassified bacteria belonging to the class Ktedonobacteria.</title>
        <authorList>
            <person name="Yabe S."/>
            <person name="Wang C.M."/>
            <person name="Zheng Y."/>
            <person name="Sakai Y."/>
            <person name="Cavaletti L."/>
            <person name="Monciardini P."/>
            <person name="Donadio S."/>
        </authorList>
    </citation>
    <scope>NUCLEOTIDE SEQUENCE</scope>
    <source>
        <strain evidence="10">SOSP1-1</strain>
    </source>
</reference>
<feature type="domain" description="Response regulatory" evidence="8">
    <location>
        <begin position="4"/>
        <end position="117"/>
    </location>
</feature>
<dbReference type="GO" id="GO:0005829">
    <property type="term" value="C:cytosol"/>
    <property type="evidence" value="ECO:0007669"/>
    <property type="project" value="TreeGrafter"/>
</dbReference>
<dbReference type="GO" id="GO:0000156">
    <property type="term" value="F:phosphorelay response regulator activity"/>
    <property type="evidence" value="ECO:0007669"/>
    <property type="project" value="TreeGrafter"/>
</dbReference>
<evidence type="ECO:0000313" key="11">
    <source>
        <dbReference type="Proteomes" id="UP000612362"/>
    </source>
</evidence>
<dbReference type="GO" id="GO:0006355">
    <property type="term" value="P:regulation of DNA-templated transcription"/>
    <property type="evidence" value="ECO:0007669"/>
    <property type="project" value="InterPro"/>
</dbReference>
<dbReference type="InterPro" id="IPR001867">
    <property type="entry name" value="OmpR/PhoB-type_DNA-bd"/>
</dbReference>
<dbReference type="InterPro" id="IPR001789">
    <property type="entry name" value="Sig_transdc_resp-reg_receiver"/>
</dbReference>
<dbReference type="PROSITE" id="PS51755">
    <property type="entry name" value="OMPR_PHOB"/>
    <property type="match status" value="1"/>
</dbReference>
<evidence type="ECO:0000256" key="3">
    <source>
        <dbReference type="ARBA" id="ARBA00023015"/>
    </source>
</evidence>
<dbReference type="InterPro" id="IPR011006">
    <property type="entry name" value="CheY-like_superfamily"/>
</dbReference>
<dbReference type="AlphaFoldDB" id="A0A8J3HZ71"/>
<comment type="caution">
    <text evidence="10">The sequence shown here is derived from an EMBL/GenBank/DDBJ whole genome shotgun (WGS) entry which is preliminary data.</text>
</comment>
<evidence type="ECO:0000313" key="10">
    <source>
        <dbReference type="EMBL" id="GHO44686.1"/>
    </source>
</evidence>
<sequence>MAQKILIIEDEEGIVHLLNLYLRNADFETVVARDGADGLALHAREHPDLIILDIMLPAIDGFEVCRRIREWSQTPILILTARSDEDDRINGLELGADDYLMKPFSPRELVSRVRAILRRVTKQEASAPVQEKEEHRLVLRFPGLTIDVPARRVEVQGREIALTPTEFDLLSLMAQAPDRVFTREILMNKVWGYDYMGDGHTIDVHISALRRKIETDAQRYIKTVWRVGYRFEVSHIR</sequence>
<dbReference type="Gene3D" id="1.10.10.10">
    <property type="entry name" value="Winged helix-like DNA-binding domain superfamily/Winged helix DNA-binding domain"/>
    <property type="match status" value="1"/>
</dbReference>
<dbReference type="FunFam" id="3.40.50.2300:FF:000001">
    <property type="entry name" value="DNA-binding response regulator PhoB"/>
    <property type="match status" value="1"/>
</dbReference>
<dbReference type="SMART" id="SM00448">
    <property type="entry name" value="REC"/>
    <property type="match status" value="1"/>
</dbReference>
<dbReference type="PANTHER" id="PTHR48111:SF1">
    <property type="entry name" value="TWO-COMPONENT RESPONSE REGULATOR ORR33"/>
    <property type="match status" value="1"/>
</dbReference>
<gene>
    <name evidence="10" type="ORF">KSX_28490</name>
</gene>
<keyword evidence="3" id="KW-0805">Transcription regulation</keyword>
<dbReference type="Pfam" id="PF00072">
    <property type="entry name" value="Response_reg"/>
    <property type="match status" value="1"/>
</dbReference>
<keyword evidence="5" id="KW-0804">Transcription</keyword>
<dbReference type="SUPFAM" id="SSF52172">
    <property type="entry name" value="CheY-like"/>
    <property type="match status" value="1"/>
</dbReference>